<proteinExistence type="predicted"/>
<dbReference type="RefSeq" id="WP_077922364.1">
    <property type="nucleotide sequence ID" value="NZ_SBLB01000007.1"/>
</dbReference>
<dbReference type="AlphaFoldDB" id="A0A4Q2UJ99"/>
<organism evidence="1 2">
    <name type="scientific">Spirosoma sordidisoli</name>
    <dbReference type="NCBI Taxonomy" id="2502893"/>
    <lineage>
        <taxon>Bacteria</taxon>
        <taxon>Pseudomonadati</taxon>
        <taxon>Bacteroidota</taxon>
        <taxon>Cytophagia</taxon>
        <taxon>Cytophagales</taxon>
        <taxon>Cytophagaceae</taxon>
        <taxon>Spirosoma</taxon>
    </lineage>
</organism>
<accession>A0A4Q2UJ99</accession>
<name>A0A4Q2UJ99_9BACT</name>
<sequence>MQTPLPLLGWALTGLVLAGLAVLINGCQPVTDSLRPQATEADKSQAVRAYIRSLGCPDSLIQDAGDHFIADGDMLFSKLKDPRCGCFVAGMYEIEVQTVYTDDSLIPSRSDWSDTALLYSR</sequence>
<evidence type="ECO:0000313" key="2">
    <source>
        <dbReference type="Proteomes" id="UP000290407"/>
    </source>
</evidence>
<comment type="caution">
    <text evidence="1">The sequence shown here is derived from an EMBL/GenBank/DDBJ whole genome shotgun (WGS) entry which is preliminary data.</text>
</comment>
<evidence type="ECO:0000313" key="1">
    <source>
        <dbReference type="EMBL" id="RYC67500.1"/>
    </source>
</evidence>
<gene>
    <name evidence="1" type="ORF">EQG79_22570</name>
</gene>
<dbReference type="Proteomes" id="UP000290407">
    <property type="component" value="Unassembled WGS sequence"/>
</dbReference>
<dbReference type="EMBL" id="SBLB01000007">
    <property type="protein sequence ID" value="RYC67500.1"/>
    <property type="molecule type" value="Genomic_DNA"/>
</dbReference>
<keyword evidence="2" id="KW-1185">Reference proteome</keyword>
<protein>
    <submittedName>
        <fullName evidence="1">Uncharacterized protein</fullName>
    </submittedName>
</protein>
<reference evidence="1 2" key="1">
    <citation type="submission" date="2019-01" db="EMBL/GenBank/DDBJ databases">
        <title>Spirosoma flava sp. nov., a propanil-degrading bacterium isolated from herbicide-contaminated soil.</title>
        <authorList>
            <person name="Zhang L."/>
            <person name="Jiang J.-D."/>
        </authorList>
    </citation>
    <scope>NUCLEOTIDE SEQUENCE [LARGE SCALE GENOMIC DNA]</scope>
    <source>
        <strain evidence="1 2">TY50</strain>
    </source>
</reference>